<comment type="caution">
    <text evidence="1">The sequence shown here is derived from an EMBL/GenBank/DDBJ whole genome shotgun (WGS) entry which is preliminary data.</text>
</comment>
<gene>
    <name evidence="1" type="ORF">JW984_11410</name>
</gene>
<reference evidence="1" key="2">
    <citation type="submission" date="2021-01" db="EMBL/GenBank/DDBJ databases">
        <authorList>
            <person name="Hahn C.R."/>
            <person name="Youssef N.H."/>
            <person name="Elshahed M."/>
        </authorList>
    </citation>
    <scope>NUCLEOTIDE SEQUENCE</scope>
    <source>
        <strain evidence="1">Zod_Metabat.24</strain>
    </source>
</reference>
<protein>
    <recommendedName>
        <fullName evidence="3">PilZ domain-containing protein</fullName>
    </recommendedName>
</protein>
<name>A0A9D8KGK7_9DELT</name>
<evidence type="ECO:0000313" key="2">
    <source>
        <dbReference type="Proteomes" id="UP000809273"/>
    </source>
</evidence>
<evidence type="ECO:0008006" key="3">
    <source>
        <dbReference type="Google" id="ProtNLM"/>
    </source>
</evidence>
<dbReference type="Proteomes" id="UP000809273">
    <property type="component" value="Unassembled WGS sequence"/>
</dbReference>
<dbReference type="AlphaFoldDB" id="A0A9D8KGK7"/>
<reference evidence="1" key="1">
    <citation type="journal article" date="2021" name="Environ. Microbiol.">
        <title>Genomic characterization of three novel Desulfobacterota classes expand the metabolic and phylogenetic diversity of the phylum.</title>
        <authorList>
            <person name="Murphy C.L."/>
            <person name="Biggerstaff J."/>
            <person name="Eichhorn A."/>
            <person name="Ewing E."/>
            <person name="Shahan R."/>
            <person name="Soriano D."/>
            <person name="Stewart S."/>
            <person name="VanMol K."/>
            <person name="Walker R."/>
            <person name="Walters P."/>
            <person name="Elshahed M.S."/>
            <person name="Youssef N.H."/>
        </authorList>
    </citation>
    <scope>NUCLEOTIDE SEQUENCE</scope>
    <source>
        <strain evidence="1">Zod_Metabat.24</strain>
    </source>
</reference>
<evidence type="ECO:0000313" key="1">
    <source>
        <dbReference type="EMBL" id="MBN1573793.1"/>
    </source>
</evidence>
<dbReference type="EMBL" id="JAFGIX010000055">
    <property type="protein sequence ID" value="MBN1573793.1"/>
    <property type="molecule type" value="Genomic_DNA"/>
</dbReference>
<organism evidence="1 2">
    <name type="scientific">Candidatus Zymogenus saltonus</name>
    <dbReference type="NCBI Taxonomy" id="2844893"/>
    <lineage>
        <taxon>Bacteria</taxon>
        <taxon>Deltaproteobacteria</taxon>
        <taxon>Candidatus Zymogenia</taxon>
        <taxon>Candidatus Zymogeniales</taxon>
        <taxon>Candidatus Zymogenaceae</taxon>
        <taxon>Candidatus Zymogenus</taxon>
    </lineage>
</organism>
<accession>A0A9D8KGK7</accession>
<proteinExistence type="predicted"/>
<sequence>MAYRPHDLDRDVEASRLSVAIEELDLSSFGDALVPAEIVDVVEGGIVLESKREFPPGILLRIDFYHVSGNGRETAADEVVMFGHVKESREIIKDGVYRMCVVFKRLKRDNFGEIAEGIGAV</sequence>